<evidence type="ECO:0000256" key="12">
    <source>
        <dbReference type="ARBA" id="ARBA00023180"/>
    </source>
</evidence>
<evidence type="ECO:0000256" key="14">
    <source>
        <dbReference type="PIRSR" id="PIRSR600823-1"/>
    </source>
</evidence>
<evidence type="ECO:0000259" key="20">
    <source>
        <dbReference type="PROSITE" id="PS50873"/>
    </source>
</evidence>
<feature type="binding site" evidence="16">
    <location>
        <position position="268"/>
    </location>
    <ligand>
        <name>Ca(2+)</name>
        <dbReference type="ChEBI" id="CHEBI:29108"/>
        <label>2</label>
    </ligand>
</feature>
<dbReference type="GO" id="GO:0046872">
    <property type="term" value="F:metal ion binding"/>
    <property type="evidence" value="ECO:0007669"/>
    <property type="project" value="UniProtKB-UniRule"/>
</dbReference>
<feature type="binding site" evidence="16">
    <location>
        <position position="92"/>
    </location>
    <ligand>
        <name>Ca(2+)</name>
        <dbReference type="ChEBI" id="CHEBI:29108"/>
        <label>1</label>
    </ligand>
</feature>
<dbReference type="InterPro" id="IPR002016">
    <property type="entry name" value="Haem_peroxidase"/>
</dbReference>
<evidence type="ECO:0000256" key="19">
    <source>
        <dbReference type="RuleBase" id="RU362060"/>
    </source>
</evidence>
<feature type="binding site" evidence="16">
    <location>
        <position position="94"/>
    </location>
    <ligand>
        <name>Ca(2+)</name>
        <dbReference type="ChEBI" id="CHEBI:29108"/>
        <label>1</label>
    </ligand>
</feature>
<keyword evidence="5 19" id="KW-0575">Peroxidase</keyword>
<reference evidence="21 22" key="1">
    <citation type="journal article" date="2023" name="Hortic Res">
        <title>Pangenome of water caltrop reveals structural variations and asymmetric subgenome divergence after allopolyploidization.</title>
        <authorList>
            <person name="Zhang X."/>
            <person name="Chen Y."/>
            <person name="Wang L."/>
            <person name="Yuan Y."/>
            <person name="Fang M."/>
            <person name="Shi L."/>
            <person name="Lu R."/>
            <person name="Comes H.P."/>
            <person name="Ma Y."/>
            <person name="Chen Y."/>
            <person name="Huang G."/>
            <person name="Zhou Y."/>
            <person name="Zheng Z."/>
            <person name="Qiu Y."/>
        </authorList>
    </citation>
    <scope>NUCLEOTIDE SEQUENCE [LARGE SCALE GENOMIC DNA]</scope>
    <source>
        <tissue evidence="21">Roots</tissue>
    </source>
</reference>
<comment type="similarity">
    <text evidence="3">Belongs to the peroxidase family. Ascorbate peroxidase subfamily.</text>
</comment>
<feature type="binding site" evidence="16">
    <location>
        <position position="216"/>
    </location>
    <ligand>
        <name>Ca(2+)</name>
        <dbReference type="ChEBI" id="CHEBI:29108"/>
        <label>2</label>
    </ligand>
</feature>
<keyword evidence="8 16" id="KW-0106">Calcium</keyword>
<comment type="function">
    <text evidence="2">Removal of H(2)O(2), oxidation of toxic reductants, biosynthesis and degradation of lignin, suberization, auxin catabolism, response to environmental stresses such as wounding, pathogen attack and oxidative stress. These functions might be dependent on each isozyme/isoform in each plant tissue.</text>
</comment>
<feature type="domain" description="Plant heme peroxidase family profile" evidence="20">
    <location>
        <begin position="47"/>
        <end position="346"/>
    </location>
</feature>
<dbReference type="SUPFAM" id="SSF48113">
    <property type="entry name" value="Heme-dependent peroxidases"/>
    <property type="match status" value="1"/>
</dbReference>
<evidence type="ECO:0000256" key="9">
    <source>
        <dbReference type="ARBA" id="ARBA00023002"/>
    </source>
</evidence>
<feature type="binding site" evidence="16">
    <location>
        <position position="89"/>
    </location>
    <ligand>
        <name>Ca(2+)</name>
        <dbReference type="ChEBI" id="CHEBI:29108"/>
        <label>1</label>
    </ligand>
</feature>
<accession>A0AAN7QSG1</accession>
<feature type="disulfide bond" evidence="18">
    <location>
        <begin position="222"/>
        <end position="252"/>
    </location>
</feature>
<evidence type="ECO:0000256" key="4">
    <source>
        <dbReference type="ARBA" id="ARBA00012313"/>
    </source>
</evidence>
<dbReference type="PRINTS" id="PR00461">
    <property type="entry name" value="PLPEROXIDASE"/>
</dbReference>
<evidence type="ECO:0000256" key="1">
    <source>
        <dbReference type="ARBA" id="ARBA00000189"/>
    </source>
</evidence>
<feature type="disulfide bond" evidence="18">
    <location>
        <begin position="57"/>
        <end position="137"/>
    </location>
</feature>
<dbReference type="AlphaFoldDB" id="A0AAN7QSG1"/>
<gene>
    <name evidence="21" type="ORF">SAY87_023777</name>
</gene>
<comment type="cofactor">
    <cofactor evidence="16 19">
        <name>heme b</name>
        <dbReference type="ChEBI" id="CHEBI:60344"/>
    </cofactor>
    <text evidence="16 19">Binds 1 heme b (iron(II)-protoporphyrin IX) group per subunit.</text>
</comment>
<dbReference type="PROSITE" id="PS00436">
    <property type="entry name" value="PEROXIDASE_2"/>
    <property type="match status" value="1"/>
</dbReference>
<keyword evidence="6 19" id="KW-0349">Heme</keyword>
<feature type="binding site" evidence="16">
    <location>
        <position position="96"/>
    </location>
    <ligand>
        <name>Ca(2+)</name>
        <dbReference type="ChEBI" id="CHEBI:29108"/>
        <label>1</label>
    </ligand>
</feature>
<dbReference type="InterPro" id="IPR033905">
    <property type="entry name" value="Secretory_peroxidase"/>
</dbReference>
<dbReference type="PROSITE" id="PS00435">
    <property type="entry name" value="PEROXIDASE_1"/>
    <property type="match status" value="1"/>
</dbReference>
<feature type="chain" id="PRO_5042667202" description="Peroxidase" evidence="19">
    <location>
        <begin position="30"/>
        <end position="346"/>
    </location>
</feature>
<sequence>MNNDLAIVLFSLLLVLINVNLMKSQVAFGGEVSSKDCADDGIGTGGKLRPGGYQISCPEAEAIIFARVEEAVFKEPRIAASLLRLHFHDCFVNGCDASILLDDTDSFVGEKTAGPNVNSIRGFEVVDIIKSDLEFVCPKTVSCADILAIAARDSVLLSGGPGWEVESGRRDSLVASKDDANNNIPGPSSDVNTLVAKFQNVGLSLGDMVALSGAHTMGKARCSTFASRINGSPDPHGAVINSEFLLTLQQLCSGPDNNRTLAELDLVTPATFDNQYYANVLAGEGLLQSDQVLVNGDGGTKQIVELYVEDPLAFFKDFAVSMVRMGRLGSLAGSDGEIRTNCRAVN</sequence>
<dbReference type="PROSITE" id="PS50873">
    <property type="entry name" value="PEROXIDASE_4"/>
    <property type="match status" value="1"/>
</dbReference>
<feature type="disulfide bond" evidence="18">
    <location>
        <begin position="90"/>
        <end position="95"/>
    </location>
</feature>
<dbReference type="EC" id="1.11.1.7" evidence="4 19"/>
<keyword evidence="22" id="KW-1185">Reference proteome</keyword>
<dbReference type="GO" id="GO:0140825">
    <property type="term" value="F:lactoperoxidase activity"/>
    <property type="evidence" value="ECO:0007669"/>
    <property type="project" value="UniProtKB-EC"/>
</dbReference>
<dbReference type="Gene3D" id="1.10.520.10">
    <property type="match status" value="1"/>
</dbReference>
<feature type="binding site" evidence="16">
    <location>
        <position position="110"/>
    </location>
    <ligand>
        <name>Ca(2+)</name>
        <dbReference type="ChEBI" id="CHEBI:29108"/>
        <label>1</label>
    </ligand>
</feature>
<comment type="cofactor">
    <cofactor evidence="16 19">
        <name>Ca(2+)</name>
        <dbReference type="ChEBI" id="CHEBI:29108"/>
    </cofactor>
    <text evidence="16 19">Binds 2 calcium ions per subunit.</text>
</comment>
<dbReference type="PRINTS" id="PR00458">
    <property type="entry name" value="PEROXIDASE"/>
</dbReference>
<dbReference type="CDD" id="cd00693">
    <property type="entry name" value="secretory_peroxidase"/>
    <property type="match status" value="1"/>
</dbReference>
<feature type="active site" description="Proton acceptor" evidence="14">
    <location>
        <position position="88"/>
    </location>
</feature>
<evidence type="ECO:0000256" key="6">
    <source>
        <dbReference type="ARBA" id="ARBA00022617"/>
    </source>
</evidence>
<evidence type="ECO:0000313" key="21">
    <source>
        <dbReference type="EMBL" id="KAK4775816.1"/>
    </source>
</evidence>
<dbReference type="InterPro" id="IPR019794">
    <property type="entry name" value="Peroxidases_AS"/>
</dbReference>
<keyword evidence="7 16" id="KW-0479">Metal-binding</keyword>
<keyword evidence="19" id="KW-0732">Signal</keyword>
<dbReference type="InterPro" id="IPR019793">
    <property type="entry name" value="Peroxidases_heam-ligand_BS"/>
</dbReference>
<proteinExistence type="inferred from homology"/>
<protein>
    <recommendedName>
        <fullName evidence="4 19">Peroxidase</fullName>
        <ecNumber evidence="4 19">1.11.1.7</ecNumber>
    </recommendedName>
</protein>
<feature type="binding site" evidence="15">
    <location>
        <position position="185"/>
    </location>
    <ligand>
        <name>substrate</name>
    </ligand>
</feature>
<evidence type="ECO:0000256" key="8">
    <source>
        <dbReference type="ARBA" id="ARBA00022837"/>
    </source>
</evidence>
<comment type="subcellular location">
    <subcellularLocation>
        <location evidence="19">Secreted</location>
    </subcellularLocation>
</comment>
<feature type="signal peptide" evidence="19">
    <location>
        <begin position="1"/>
        <end position="29"/>
    </location>
</feature>
<evidence type="ECO:0000256" key="10">
    <source>
        <dbReference type="ARBA" id="ARBA00023004"/>
    </source>
</evidence>
<comment type="catalytic activity">
    <reaction evidence="1 19">
        <text>2 a phenolic donor + H2O2 = 2 a phenolic radical donor + 2 H2O</text>
        <dbReference type="Rhea" id="RHEA:56136"/>
        <dbReference type="ChEBI" id="CHEBI:15377"/>
        <dbReference type="ChEBI" id="CHEBI:16240"/>
        <dbReference type="ChEBI" id="CHEBI:139520"/>
        <dbReference type="ChEBI" id="CHEBI:139521"/>
        <dbReference type="EC" id="1.11.1.7"/>
    </reaction>
</comment>
<dbReference type="FunFam" id="1.10.520.10:FF:000001">
    <property type="entry name" value="Peroxidase"/>
    <property type="match status" value="1"/>
</dbReference>
<feature type="binding site" evidence="16">
    <location>
        <position position="98"/>
    </location>
    <ligand>
        <name>Ca(2+)</name>
        <dbReference type="ChEBI" id="CHEBI:29108"/>
        <label>1</label>
    </ligand>
</feature>
<dbReference type="Pfam" id="PF00141">
    <property type="entry name" value="peroxidase"/>
    <property type="match status" value="1"/>
</dbReference>
<name>A0AAN7QSG1_9MYRT</name>
<dbReference type="Gene3D" id="1.10.420.10">
    <property type="entry name" value="Peroxidase, domain 2"/>
    <property type="match status" value="1"/>
</dbReference>
<dbReference type="GO" id="GO:0005576">
    <property type="term" value="C:extracellular region"/>
    <property type="evidence" value="ECO:0007669"/>
    <property type="project" value="UniProtKB-SubCell"/>
</dbReference>
<evidence type="ECO:0000313" key="22">
    <source>
        <dbReference type="Proteomes" id="UP001345219"/>
    </source>
</evidence>
<feature type="binding site" evidence="16">
    <location>
        <position position="273"/>
    </location>
    <ligand>
        <name>Ca(2+)</name>
        <dbReference type="ChEBI" id="CHEBI:29108"/>
        <label>2</label>
    </ligand>
</feature>
<evidence type="ECO:0000256" key="16">
    <source>
        <dbReference type="PIRSR" id="PIRSR600823-3"/>
    </source>
</evidence>
<dbReference type="InterPro" id="IPR010255">
    <property type="entry name" value="Haem_peroxidase_sf"/>
</dbReference>
<dbReference type="GO" id="GO:0006979">
    <property type="term" value="P:response to oxidative stress"/>
    <property type="evidence" value="ECO:0007669"/>
    <property type="project" value="UniProtKB-UniRule"/>
</dbReference>
<dbReference type="Proteomes" id="UP001345219">
    <property type="component" value="Chromosome 18"/>
</dbReference>
<evidence type="ECO:0000256" key="5">
    <source>
        <dbReference type="ARBA" id="ARBA00022559"/>
    </source>
</evidence>
<dbReference type="GO" id="GO:0020037">
    <property type="term" value="F:heme binding"/>
    <property type="evidence" value="ECO:0007669"/>
    <property type="project" value="UniProtKB-UniRule"/>
</dbReference>
<keyword evidence="12" id="KW-0325">Glycoprotein</keyword>
<comment type="similarity">
    <text evidence="19">Belongs to the peroxidase family. Classical plant (class III) peroxidase subfamily.</text>
</comment>
<feature type="disulfide bond" evidence="18">
    <location>
        <begin position="143"/>
        <end position="342"/>
    </location>
</feature>
<evidence type="ECO:0000256" key="15">
    <source>
        <dbReference type="PIRSR" id="PIRSR600823-2"/>
    </source>
</evidence>
<dbReference type="PANTHER" id="PTHR31388:SF28">
    <property type="entry name" value="PEROXIDASE 40"/>
    <property type="match status" value="1"/>
</dbReference>
<comment type="caution">
    <text evidence="21">The sequence shown here is derived from an EMBL/GenBank/DDBJ whole genome shotgun (WGS) entry which is preliminary data.</text>
</comment>
<keyword evidence="19" id="KW-0964">Secreted</keyword>
<evidence type="ECO:0000256" key="18">
    <source>
        <dbReference type="PIRSR" id="PIRSR600823-5"/>
    </source>
</evidence>
<evidence type="ECO:0000256" key="13">
    <source>
        <dbReference type="ARBA" id="ARBA00023324"/>
    </source>
</evidence>
<dbReference type="EMBL" id="JAXIOK010000003">
    <property type="protein sequence ID" value="KAK4775816.1"/>
    <property type="molecule type" value="Genomic_DNA"/>
</dbReference>
<evidence type="ECO:0000256" key="11">
    <source>
        <dbReference type="ARBA" id="ARBA00023157"/>
    </source>
</evidence>
<organism evidence="21 22">
    <name type="scientific">Trapa incisa</name>
    <dbReference type="NCBI Taxonomy" id="236973"/>
    <lineage>
        <taxon>Eukaryota</taxon>
        <taxon>Viridiplantae</taxon>
        <taxon>Streptophyta</taxon>
        <taxon>Embryophyta</taxon>
        <taxon>Tracheophyta</taxon>
        <taxon>Spermatophyta</taxon>
        <taxon>Magnoliopsida</taxon>
        <taxon>eudicotyledons</taxon>
        <taxon>Gunneridae</taxon>
        <taxon>Pentapetalae</taxon>
        <taxon>rosids</taxon>
        <taxon>malvids</taxon>
        <taxon>Myrtales</taxon>
        <taxon>Lythraceae</taxon>
        <taxon>Trapa</taxon>
    </lineage>
</organism>
<dbReference type="GO" id="GO:0042744">
    <property type="term" value="P:hydrogen peroxide catabolic process"/>
    <property type="evidence" value="ECO:0007669"/>
    <property type="project" value="UniProtKB-KW"/>
</dbReference>
<keyword evidence="9 19" id="KW-0560">Oxidoreductase</keyword>
<dbReference type="InterPro" id="IPR000823">
    <property type="entry name" value="Peroxidase_pln"/>
</dbReference>
<evidence type="ECO:0000256" key="3">
    <source>
        <dbReference type="ARBA" id="ARBA00006873"/>
    </source>
</evidence>
<dbReference type="FunFam" id="1.10.420.10:FF:000001">
    <property type="entry name" value="Peroxidase"/>
    <property type="match status" value="1"/>
</dbReference>
<keyword evidence="10 16" id="KW-0408">Iron</keyword>
<keyword evidence="13 19" id="KW-0376">Hydrogen peroxide</keyword>
<keyword evidence="11 18" id="KW-1015">Disulfide bond</keyword>
<evidence type="ECO:0000256" key="7">
    <source>
        <dbReference type="ARBA" id="ARBA00022723"/>
    </source>
</evidence>
<feature type="site" description="Transition state stabilizer" evidence="17">
    <location>
        <position position="84"/>
    </location>
</feature>
<feature type="binding site" evidence="16">
    <location>
        <position position="265"/>
    </location>
    <ligand>
        <name>Ca(2+)</name>
        <dbReference type="ChEBI" id="CHEBI:29108"/>
        <label>2</label>
    </ligand>
</feature>
<evidence type="ECO:0000256" key="17">
    <source>
        <dbReference type="PIRSR" id="PIRSR600823-4"/>
    </source>
</evidence>
<feature type="binding site" description="axial binding residue" evidence="16">
    <location>
        <position position="215"/>
    </location>
    <ligand>
        <name>heme b</name>
        <dbReference type="ChEBI" id="CHEBI:60344"/>
    </ligand>
    <ligandPart>
        <name>Fe</name>
        <dbReference type="ChEBI" id="CHEBI:18248"/>
    </ligandPart>
</feature>
<dbReference type="PANTHER" id="PTHR31388">
    <property type="entry name" value="PEROXIDASE 72-RELATED"/>
    <property type="match status" value="1"/>
</dbReference>
<evidence type="ECO:0000256" key="2">
    <source>
        <dbReference type="ARBA" id="ARBA00002322"/>
    </source>
</evidence>